<dbReference type="InterPro" id="IPR004358">
    <property type="entry name" value="Sig_transdc_His_kin-like_C"/>
</dbReference>
<proteinExistence type="predicted"/>
<keyword evidence="9" id="KW-1185">Reference proteome</keyword>
<accession>A0A3N7HL55</accession>
<sequence>MQSAHTKKPRRTTVNERWMLAWVWAAALLPAAMFGVAAWQSHANAWQQAQADIDHAVRIANEHAQRVMQTHELVFDRIDEELSGLSDAQIIDSHDQIRQQLLRTLQRVPALKTLSVWDNEGRQLVTSDEPPAKGSEVRAPDREFFRLATAEAGRTATRYTVAPDPSESTGQLLMMSRRREDRMGRFVGVVVASVRPSYFFDFYTELGRTEPGMSLSLFDQSGRIITRMPAPELPVQRAPMTGHMMQRIAAGENAAMLTITSPVDQQRRLIAYRRIDDTPLYTAAGKANEVILAEWRSTLWLLAAFIVPMAGALAYVAAIARRRTQREVQALRRLNKEADKRLKIEAALRQSQKLEAMGHLTGGVAHDVNNLLMVVNNNAHLLERMRPGMDTTPAINSIKRAVEAGTRLTRQLLAFSRRQAWRAEVIDLRRWLPSVTDLLRHTLTQSIRIEHEVAHDIRMVSVDAAELELALINLAINARDAMPEGGALRILVRNAGKEDVSLDGEFVEIRVSDEGVGIPPELLERVFEPFFTTKEIGKGTGLGLSQVYGFCKQAGGVAVIHSSPGSGTAVSMFLLAAPEASAPPPPPSTALPEGDGHVLLVEDNDDVAAATAALLERLGYRITRASSAPQALALIDSSEEPFDGVLSDIVMAGGMDGIELALALRQSRPELPVVLMTGYTSRLEAAIAAGLTVIAKPCQPAELAGALARAM</sequence>
<dbReference type="InterPro" id="IPR005467">
    <property type="entry name" value="His_kinase_dom"/>
</dbReference>
<comment type="caution">
    <text evidence="8">The sequence shown here is derived from an EMBL/GenBank/DDBJ whole genome shotgun (WGS) entry which is preliminary data.</text>
</comment>
<dbReference type="InterPro" id="IPR054327">
    <property type="entry name" value="His-kinase-like_sensor"/>
</dbReference>
<dbReference type="PANTHER" id="PTHR43065:SF49">
    <property type="entry name" value="HISTIDINE KINASE"/>
    <property type="match status" value="1"/>
</dbReference>
<comment type="catalytic activity">
    <reaction evidence="1">
        <text>ATP + protein L-histidine = ADP + protein N-phospho-L-histidine.</text>
        <dbReference type="EC" id="2.7.13.3"/>
    </reaction>
</comment>
<dbReference type="GO" id="GO:0000155">
    <property type="term" value="F:phosphorelay sensor kinase activity"/>
    <property type="evidence" value="ECO:0007669"/>
    <property type="project" value="InterPro"/>
</dbReference>
<dbReference type="PRINTS" id="PR00344">
    <property type="entry name" value="BCTRLSENSOR"/>
</dbReference>
<dbReference type="SMART" id="SM00388">
    <property type="entry name" value="HisKA"/>
    <property type="match status" value="1"/>
</dbReference>
<evidence type="ECO:0000256" key="3">
    <source>
        <dbReference type="ARBA" id="ARBA00022553"/>
    </source>
</evidence>
<evidence type="ECO:0000256" key="1">
    <source>
        <dbReference type="ARBA" id="ARBA00000085"/>
    </source>
</evidence>
<feature type="transmembrane region" description="Helical" evidence="5">
    <location>
        <begin position="299"/>
        <end position="320"/>
    </location>
</feature>
<feature type="domain" description="Response regulatory" evidence="7">
    <location>
        <begin position="597"/>
        <end position="711"/>
    </location>
</feature>
<dbReference type="InterPro" id="IPR036890">
    <property type="entry name" value="HATPase_C_sf"/>
</dbReference>
<dbReference type="SMART" id="SM00448">
    <property type="entry name" value="REC"/>
    <property type="match status" value="1"/>
</dbReference>
<dbReference type="Gene3D" id="3.30.450.20">
    <property type="entry name" value="PAS domain"/>
    <property type="match status" value="2"/>
</dbReference>
<dbReference type="Gene3D" id="3.40.50.2300">
    <property type="match status" value="1"/>
</dbReference>
<dbReference type="Gene3D" id="1.10.287.130">
    <property type="match status" value="1"/>
</dbReference>
<dbReference type="CDD" id="cd12914">
    <property type="entry name" value="PDC1_DGC_like"/>
    <property type="match status" value="1"/>
</dbReference>
<evidence type="ECO:0000259" key="6">
    <source>
        <dbReference type="PROSITE" id="PS50109"/>
    </source>
</evidence>
<keyword evidence="5" id="KW-1133">Transmembrane helix</keyword>
<dbReference type="CDD" id="cd12915">
    <property type="entry name" value="PDC2_DGC_like"/>
    <property type="match status" value="1"/>
</dbReference>
<dbReference type="Pfam" id="PF02518">
    <property type="entry name" value="HATPase_c"/>
    <property type="match status" value="1"/>
</dbReference>
<evidence type="ECO:0000313" key="8">
    <source>
        <dbReference type="EMBL" id="RQP22848.1"/>
    </source>
</evidence>
<dbReference type="PROSITE" id="PS50110">
    <property type="entry name" value="RESPONSE_REGULATORY"/>
    <property type="match status" value="1"/>
</dbReference>
<dbReference type="InterPro" id="IPR011006">
    <property type="entry name" value="CheY-like_superfamily"/>
</dbReference>
<dbReference type="SMART" id="SM00387">
    <property type="entry name" value="HATPase_c"/>
    <property type="match status" value="1"/>
</dbReference>
<dbReference type="AlphaFoldDB" id="A0A3N7HL55"/>
<gene>
    <name evidence="8" type="ORF">DZC73_21415</name>
</gene>
<dbReference type="SUPFAM" id="SSF52172">
    <property type="entry name" value="CheY-like"/>
    <property type="match status" value="1"/>
</dbReference>
<feature type="domain" description="Histidine kinase" evidence="6">
    <location>
        <begin position="363"/>
        <end position="578"/>
    </location>
</feature>
<protein>
    <recommendedName>
        <fullName evidence="2">histidine kinase</fullName>
        <ecNumber evidence="2">2.7.13.3</ecNumber>
    </recommendedName>
</protein>
<name>A0A3N7HL55_9BURK</name>
<evidence type="ECO:0000256" key="2">
    <source>
        <dbReference type="ARBA" id="ARBA00012438"/>
    </source>
</evidence>
<dbReference type="EC" id="2.7.13.3" evidence="2"/>
<evidence type="ECO:0000256" key="5">
    <source>
        <dbReference type="SAM" id="Phobius"/>
    </source>
</evidence>
<organism evidence="8 9">
    <name type="scientific">Piscinibacter terrae</name>
    <dbReference type="NCBI Taxonomy" id="2496871"/>
    <lineage>
        <taxon>Bacteria</taxon>
        <taxon>Pseudomonadati</taxon>
        <taxon>Pseudomonadota</taxon>
        <taxon>Betaproteobacteria</taxon>
        <taxon>Burkholderiales</taxon>
        <taxon>Sphaerotilaceae</taxon>
        <taxon>Piscinibacter</taxon>
    </lineage>
</organism>
<dbReference type="InterPro" id="IPR036097">
    <property type="entry name" value="HisK_dim/P_sf"/>
</dbReference>
<dbReference type="SUPFAM" id="SSF47384">
    <property type="entry name" value="Homodimeric domain of signal transducing histidine kinase"/>
    <property type="match status" value="1"/>
</dbReference>
<evidence type="ECO:0000256" key="4">
    <source>
        <dbReference type="PROSITE-ProRule" id="PRU00169"/>
    </source>
</evidence>
<evidence type="ECO:0000259" key="7">
    <source>
        <dbReference type="PROSITE" id="PS50110"/>
    </source>
</evidence>
<dbReference type="Proteomes" id="UP000267464">
    <property type="component" value="Unassembled WGS sequence"/>
</dbReference>
<keyword evidence="5" id="KW-0472">Membrane</keyword>
<dbReference type="InterPro" id="IPR003661">
    <property type="entry name" value="HisK_dim/P_dom"/>
</dbReference>
<reference evidence="8 9" key="2">
    <citation type="submission" date="2018-12" db="EMBL/GenBank/DDBJ databases">
        <title>Rhizobacter gummiphilus sp. nov., a rubber-degrading bacterium isolated from the soil of a botanical garden in Japan.</title>
        <authorList>
            <person name="Shunsuke S.S."/>
        </authorList>
    </citation>
    <scope>NUCLEOTIDE SEQUENCE [LARGE SCALE GENOMIC DNA]</scope>
    <source>
        <strain evidence="8 9">S-16</strain>
    </source>
</reference>
<feature type="modified residue" description="4-aspartylphosphate" evidence="4">
    <location>
        <position position="648"/>
    </location>
</feature>
<dbReference type="EMBL" id="QUSW01000006">
    <property type="protein sequence ID" value="RQP22848.1"/>
    <property type="molecule type" value="Genomic_DNA"/>
</dbReference>
<dbReference type="Pfam" id="PF00072">
    <property type="entry name" value="Response_reg"/>
    <property type="match status" value="1"/>
</dbReference>
<dbReference type="InterPro" id="IPR001789">
    <property type="entry name" value="Sig_transdc_resp-reg_receiver"/>
</dbReference>
<dbReference type="PANTHER" id="PTHR43065">
    <property type="entry name" value="SENSOR HISTIDINE KINASE"/>
    <property type="match status" value="1"/>
</dbReference>
<dbReference type="PROSITE" id="PS50109">
    <property type="entry name" value="HIS_KIN"/>
    <property type="match status" value="1"/>
</dbReference>
<dbReference type="Gene3D" id="3.30.565.10">
    <property type="entry name" value="Histidine kinase-like ATPase, C-terminal domain"/>
    <property type="match status" value="1"/>
</dbReference>
<dbReference type="InterPro" id="IPR003594">
    <property type="entry name" value="HATPase_dom"/>
</dbReference>
<dbReference type="SUPFAM" id="SSF55874">
    <property type="entry name" value="ATPase domain of HSP90 chaperone/DNA topoisomerase II/histidine kinase"/>
    <property type="match status" value="1"/>
</dbReference>
<dbReference type="Pfam" id="PF22588">
    <property type="entry name" value="dCache_1_like"/>
    <property type="match status" value="1"/>
</dbReference>
<evidence type="ECO:0000313" key="9">
    <source>
        <dbReference type="Proteomes" id="UP000267464"/>
    </source>
</evidence>
<reference evidence="8 9" key="1">
    <citation type="submission" date="2018-08" db="EMBL/GenBank/DDBJ databases">
        <authorList>
            <person name="Khan S.A."/>
            <person name="Jeon C.O."/>
            <person name="Chun B.H."/>
            <person name="Jeong S.E."/>
        </authorList>
    </citation>
    <scope>NUCLEOTIDE SEQUENCE [LARGE SCALE GENOMIC DNA]</scope>
    <source>
        <strain evidence="8 9">S-16</strain>
    </source>
</reference>
<keyword evidence="3 4" id="KW-0597">Phosphoprotein</keyword>
<keyword evidence="5" id="KW-0812">Transmembrane</keyword>